<dbReference type="Gene3D" id="3.40.190.170">
    <property type="entry name" value="Bacterial extracellular solute-binding protein, family 7"/>
    <property type="match status" value="1"/>
</dbReference>
<accession>A0A8B3BWX7</accession>
<dbReference type="Pfam" id="PF03480">
    <property type="entry name" value="DctP"/>
    <property type="match status" value="1"/>
</dbReference>
<dbReference type="Proteomes" id="UP000283992">
    <property type="component" value="Unassembled WGS sequence"/>
</dbReference>
<dbReference type="PIRSF" id="PIRSF006470">
    <property type="entry name" value="DctB"/>
    <property type="match status" value="1"/>
</dbReference>
<keyword evidence="1" id="KW-0732">Signal</keyword>
<reference evidence="2" key="2">
    <citation type="submission" date="2021-10" db="EMBL/GenBank/DDBJ databases">
        <title>Collection of gut derived symbiotic bacterial strains cultured from healthy donors.</title>
        <authorList>
            <person name="Lin H."/>
            <person name="Littmann E."/>
            <person name="Claire K."/>
            <person name="Pamer E."/>
        </authorList>
    </citation>
    <scope>NUCLEOTIDE SEQUENCE</scope>
    <source>
        <strain evidence="2">MSK.23.4</strain>
    </source>
</reference>
<dbReference type="InterPro" id="IPR018389">
    <property type="entry name" value="DctP_fam"/>
</dbReference>
<dbReference type="Proteomes" id="UP001297422">
    <property type="component" value="Unassembled WGS sequence"/>
</dbReference>
<proteinExistence type="predicted"/>
<dbReference type="PANTHER" id="PTHR33376">
    <property type="match status" value="1"/>
</dbReference>
<dbReference type="NCBIfam" id="NF037995">
    <property type="entry name" value="TRAP_S1"/>
    <property type="match status" value="1"/>
</dbReference>
<dbReference type="EMBL" id="QRLN01000025">
    <property type="protein sequence ID" value="RHJ08373.1"/>
    <property type="molecule type" value="Genomic_DNA"/>
</dbReference>
<protein>
    <submittedName>
        <fullName evidence="3">C4-dicarboxylate ABC transporter</fullName>
    </submittedName>
    <submittedName>
        <fullName evidence="2">TRAP transporter substrate-binding protein DctP</fullName>
    </submittedName>
</protein>
<comment type="caution">
    <text evidence="3">The sequence shown here is derived from an EMBL/GenBank/DDBJ whole genome shotgun (WGS) entry which is preliminary data.</text>
</comment>
<dbReference type="GO" id="GO:0055085">
    <property type="term" value="P:transmembrane transport"/>
    <property type="evidence" value="ECO:0007669"/>
    <property type="project" value="InterPro"/>
</dbReference>
<dbReference type="EMBL" id="JAJBNC010000007">
    <property type="protein sequence ID" value="MCB5493202.1"/>
    <property type="molecule type" value="Genomic_DNA"/>
</dbReference>
<reference evidence="3 4" key="1">
    <citation type="submission" date="2018-08" db="EMBL/GenBank/DDBJ databases">
        <title>A genome reference for cultivated species of the human gut microbiota.</title>
        <authorList>
            <person name="Zou Y."/>
            <person name="Xue W."/>
            <person name="Luo G."/>
        </authorList>
    </citation>
    <scope>NUCLEOTIDE SEQUENCE [LARGE SCALE GENOMIC DNA]</scope>
    <source>
        <strain evidence="3 4">AM12-54</strain>
    </source>
</reference>
<evidence type="ECO:0000313" key="2">
    <source>
        <dbReference type="EMBL" id="MCB5493202.1"/>
    </source>
</evidence>
<evidence type="ECO:0000256" key="1">
    <source>
        <dbReference type="ARBA" id="ARBA00022729"/>
    </source>
</evidence>
<evidence type="ECO:0000313" key="4">
    <source>
        <dbReference type="Proteomes" id="UP000283992"/>
    </source>
</evidence>
<dbReference type="RefSeq" id="WP_117636352.1">
    <property type="nucleotide sequence ID" value="NZ_AP031446.1"/>
</dbReference>
<dbReference type="GO" id="GO:0030288">
    <property type="term" value="C:outer membrane-bounded periplasmic space"/>
    <property type="evidence" value="ECO:0007669"/>
    <property type="project" value="InterPro"/>
</dbReference>
<name>A0A8B3BWX7_MEDGN</name>
<dbReference type="AlphaFoldDB" id="A0A8B3BWX7"/>
<gene>
    <name evidence="2" type="primary">dctP</name>
    <name evidence="3" type="ORF">DW142_14000</name>
    <name evidence="2" type="ORF">LIQ10_05515</name>
</gene>
<sequence length="343" mass="38519">MKGMKKTIGIVFVLVLVAIGIYTFVAVKGETSSEHLQLRMAHGQSGESEIGETIAYLSDLVAEDKSQNLEVDIYASGVLGSEPAMVEMVQAGVLDMAKISAGTLGQFDERYSIFSLPYLFRDQDHYYDAMANSEEVQKLFESTRDKGYIAIGYYANGSRNFYLKEDKPVTDPSVLEGKKIRAMVSSASTEMISLMGGSPVPMSASETYTSLQQGIVDGAENTELALTVDKHEEIVKSYTYTEHQYTPDIYIISTKVWDKLSKEQQDYLKECFVKLNENFVAKYNQMMDEAMEEAESYGVTVYRDIDKSAFIEAVQPMHEAYESKGEAYEVLYQDIQKYGKEDK</sequence>
<dbReference type="InterPro" id="IPR038404">
    <property type="entry name" value="TRAP_DctP_sf"/>
</dbReference>
<organism evidence="3 4">
    <name type="scientific">Mediterraneibacter gnavus</name>
    <name type="common">Ruminococcus gnavus</name>
    <dbReference type="NCBI Taxonomy" id="33038"/>
    <lineage>
        <taxon>Bacteria</taxon>
        <taxon>Bacillati</taxon>
        <taxon>Bacillota</taxon>
        <taxon>Clostridia</taxon>
        <taxon>Lachnospirales</taxon>
        <taxon>Lachnospiraceae</taxon>
        <taxon>Mediterraneibacter</taxon>
    </lineage>
</organism>
<dbReference type="InterPro" id="IPR004682">
    <property type="entry name" value="TRAP_DctP"/>
</dbReference>
<dbReference type="PANTHER" id="PTHR33376:SF2">
    <property type="entry name" value="DICARBOXYLATE-BINDING PERIPLASMIC PROTEIN"/>
    <property type="match status" value="1"/>
</dbReference>
<evidence type="ECO:0000313" key="3">
    <source>
        <dbReference type="EMBL" id="RHJ08373.1"/>
    </source>
</evidence>
<dbReference type="GO" id="GO:0030246">
    <property type="term" value="F:carbohydrate binding"/>
    <property type="evidence" value="ECO:0007669"/>
    <property type="project" value="TreeGrafter"/>
</dbReference>